<feature type="transmembrane region" description="Helical" evidence="1">
    <location>
        <begin position="22"/>
        <end position="44"/>
    </location>
</feature>
<evidence type="ECO:0000313" key="3">
    <source>
        <dbReference type="Proteomes" id="UP000807469"/>
    </source>
</evidence>
<evidence type="ECO:0000256" key="1">
    <source>
        <dbReference type="SAM" id="Phobius"/>
    </source>
</evidence>
<comment type="caution">
    <text evidence="2">The sequence shown here is derived from an EMBL/GenBank/DDBJ whole genome shotgun (WGS) entry which is preliminary data.</text>
</comment>
<keyword evidence="1" id="KW-0812">Transmembrane</keyword>
<reference evidence="2" key="1">
    <citation type="submission" date="2020-11" db="EMBL/GenBank/DDBJ databases">
        <authorList>
            <consortium name="DOE Joint Genome Institute"/>
            <person name="Ahrendt S."/>
            <person name="Riley R."/>
            <person name="Andreopoulos W."/>
            <person name="Labutti K."/>
            <person name="Pangilinan J."/>
            <person name="Ruiz-Duenas F.J."/>
            <person name="Barrasa J.M."/>
            <person name="Sanchez-Garcia M."/>
            <person name="Camarero S."/>
            <person name="Miyauchi S."/>
            <person name="Serrano A."/>
            <person name="Linde D."/>
            <person name="Babiker R."/>
            <person name="Drula E."/>
            <person name="Ayuso-Fernandez I."/>
            <person name="Pacheco R."/>
            <person name="Padilla G."/>
            <person name="Ferreira P."/>
            <person name="Barriuso J."/>
            <person name="Kellner H."/>
            <person name="Castanera R."/>
            <person name="Alfaro M."/>
            <person name="Ramirez L."/>
            <person name="Pisabarro A.G."/>
            <person name="Kuo A."/>
            <person name="Tritt A."/>
            <person name="Lipzen A."/>
            <person name="He G."/>
            <person name="Yan M."/>
            <person name="Ng V."/>
            <person name="Cullen D."/>
            <person name="Martin F."/>
            <person name="Rosso M.-N."/>
            <person name="Henrissat B."/>
            <person name="Hibbett D."/>
            <person name="Martinez A.T."/>
            <person name="Grigoriev I.V."/>
        </authorList>
    </citation>
    <scope>NUCLEOTIDE SEQUENCE</scope>
    <source>
        <strain evidence="2">CIRM-BRFM 674</strain>
    </source>
</reference>
<name>A0A9P5YZ90_9AGAR</name>
<gene>
    <name evidence="2" type="ORF">BDN70DRAFT_116862</name>
</gene>
<organism evidence="2 3">
    <name type="scientific">Pholiota conissans</name>
    <dbReference type="NCBI Taxonomy" id="109636"/>
    <lineage>
        <taxon>Eukaryota</taxon>
        <taxon>Fungi</taxon>
        <taxon>Dikarya</taxon>
        <taxon>Basidiomycota</taxon>
        <taxon>Agaricomycotina</taxon>
        <taxon>Agaricomycetes</taxon>
        <taxon>Agaricomycetidae</taxon>
        <taxon>Agaricales</taxon>
        <taxon>Agaricineae</taxon>
        <taxon>Strophariaceae</taxon>
        <taxon>Pholiota</taxon>
    </lineage>
</organism>
<dbReference type="AlphaFoldDB" id="A0A9P5YZ90"/>
<evidence type="ECO:0000313" key="2">
    <source>
        <dbReference type="EMBL" id="KAF9477239.1"/>
    </source>
</evidence>
<keyword evidence="1" id="KW-0472">Membrane</keyword>
<proteinExistence type="predicted"/>
<sequence length="112" mass="12636">MTYANSVRQSDKTDIDNRRDSALLKSLVFAFVSCSFSPASIYLIRGAKFAYAFAIPRAFCTYVCTRPPPPRAVKEGTCYTTFHCLLWEMASWTSTHMKTCTFIIICAHGIDM</sequence>
<dbReference type="EMBL" id="MU155267">
    <property type="protein sequence ID" value="KAF9477239.1"/>
    <property type="molecule type" value="Genomic_DNA"/>
</dbReference>
<dbReference type="Proteomes" id="UP000807469">
    <property type="component" value="Unassembled WGS sequence"/>
</dbReference>
<keyword evidence="1" id="KW-1133">Transmembrane helix</keyword>
<protein>
    <submittedName>
        <fullName evidence="2">Uncharacterized protein</fullName>
    </submittedName>
</protein>
<keyword evidence="3" id="KW-1185">Reference proteome</keyword>
<accession>A0A9P5YZ90</accession>